<keyword evidence="10 17" id="KW-0067">ATP-binding</keyword>
<proteinExistence type="inferred from homology"/>
<keyword evidence="19" id="KW-1185">Reference proteome</keyword>
<dbReference type="Gene3D" id="1.10.8.280">
    <property type="entry name" value="ABC transporter ATPase domain-like"/>
    <property type="match status" value="1"/>
</dbReference>
<feature type="binding site" evidence="17">
    <location>
        <begin position="639"/>
        <end position="646"/>
    </location>
    <ligand>
        <name>ATP</name>
        <dbReference type="ChEBI" id="CHEBI:30616"/>
    </ligand>
</feature>
<evidence type="ECO:0000256" key="3">
    <source>
        <dbReference type="ARBA" id="ARBA00022723"/>
    </source>
</evidence>
<keyword evidence="6 17" id="KW-0227">DNA damage</keyword>
<comment type="caution">
    <text evidence="18">The sequence shown here is derived from an EMBL/GenBank/DDBJ whole genome shotgun (WGS) entry which is preliminary data.</text>
</comment>
<dbReference type="Gene3D" id="1.20.1580.10">
    <property type="entry name" value="ABC transporter ATPase like domain"/>
    <property type="match status" value="2"/>
</dbReference>
<feature type="binding site" evidence="17">
    <location>
        <begin position="33"/>
        <end position="40"/>
    </location>
    <ligand>
        <name>ATP</name>
        <dbReference type="ChEBI" id="CHEBI:30616"/>
    </ligand>
</feature>
<dbReference type="Proteomes" id="UP000613002">
    <property type="component" value="Unassembled WGS sequence"/>
</dbReference>
<evidence type="ECO:0000256" key="17">
    <source>
        <dbReference type="HAMAP-Rule" id="MF_00205"/>
    </source>
</evidence>
<evidence type="ECO:0000256" key="7">
    <source>
        <dbReference type="ARBA" id="ARBA00022769"/>
    </source>
</evidence>
<dbReference type="GO" id="GO:0009380">
    <property type="term" value="C:excinuclease repair complex"/>
    <property type="evidence" value="ECO:0007669"/>
    <property type="project" value="InterPro"/>
</dbReference>
<keyword evidence="5 17" id="KW-0547">Nucleotide-binding</keyword>
<dbReference type="Gene3D" id="3.40.50.300">
    <property type="entry name" value="P-loop containing nucleotide triphosphate hydrolases"/>
    <property type="match status" value="2"/>
</dbReference>
<comment type="function">
    <text evidence="17">The UvrABC repair system catalyzes the recognition and processing of DNA lesions. UvrA is an ATPase and a DNA-binding protein. A damage recognition complex composed of 2 UvrA and 2 UvrB subunits scans DNA for abnormalities. When the presence of a lesion has been verified by UvrB, the UvrA molecules dissociate.</text>
</comment>
<keyword evidence="2 17" id="KW-0963">Cytoplasm</keyword>
<dbReference type="GO" id="GO:0005737">
    <property type="term" value="C:cytoplasm"/>
    <property type="evidence" value="ECO:0007669"/>
    <property type="project" value="UniProtKB-SubCell"/>
</dbReference>
<evidence type="ECO:0000256" key="13">
    <source>
        <dbReference type="ARBA" id="ARBA00023204"/>
    </source>
</evidence>
<dbReference type="PANTHER" id="PTHR43152">
    <property type="entry name" value="UVRABC SYSTEM PROTEIN A"/>
    <property type="match status" value="1"/>
</dbReference>
<reference evidence="18 19" key="1">
    <citation type="submission" date="2020-08" db="EMBL/GenBank/DDBJ databases">
        <title>Genomic Encyclopedia of Type Strains, Phase IV (KMG-IV): sequencing the most valuable type-strain genomes for metagenomic binning, comparative biology and taxonomic classification.</title>
        <authorList>
            <person name="Goeker M."/>
        </authorList>
    </citation>
    <scope>NUCLEOTIDE SEQUENCE [LARGE SCALE GENOMIC DNA]</scope>
    <source>
        <strain evidence="18 19">DSM 14590</strain>
    </source>
</reference>
<evidence type="ECO:0000256" key="5">
    <source>
        <dbReference type="ARBA" id="ARBA00022741"/>
    </source>
</evidence>
<dbReference type="GO" id="GO:0005524">
    <property type="term" value="F:ATP binding"/>
    <property type="evidence" value="ECO:0007669"/>
    <property type="project" value="UniProtKB-UniRule"/>
</dbReference>
<evidence type="ECO:0000256" key="15">
    <source>
        <dbReference type="ARBA" id="ARBA00039316"/>
    </source>
</evidence>
<keyword evidence="13 17" id="KW-0234">DNA repair</keyword>
<evidence type="ECO:0000256" key="1">
    <source>
        <dbReference type="ARBA" id="ARBA00004496"/>
    </source>
</evidence>
<evidence type="ECO:0000256" key="2">
    <source>
        <dbReference type="ARBA" id="ARBA00022490"/>
    </source>
</evidence>
<evidence type="ECO:0000256" key="4">
    <source>
        <dbReference type="ARBA" id="ARBA00022737"/>
    </source>
</evidence>
<dbReference type="GO" id="GO:0009432">
    <property type="term" value="P:SOS response"/>
    <property type="evidence" value="ECO:0007669"/>
    <property type="project" value="UniProtKB-UniRule"/>
</dbReference>
<keyword evidence="4 17" id="KW-0677">Repeat</keyword>
<evidence type="ECO:0000256" key="16">
    <source>
        <dbReference type="ARBA" id="ARBA00042156"/>
    </source>
</evidence>
<dbReference type="InterPro" id="IPR003593">
    <property type="entry name" value="AAA+_ATPase"/>
</dbReference>
<comment type="subunit">
    <text evidence="17">Forms a heterotetramer with UvrB during the search for lesions.</text>
</comment>
<protein>
    <recommendedName>
        <fullName evidence="15 17">UvrABC system protein A</fullName>
        <shortName evidence="17">UvrA protein</shortName>
    </recommendedName>
    <alternativeName>
        <fullName evidence="16 17">Excinuclease ABC subunit A</fullName>
    </alternativeName>
</protein>
<feature type="zinc finger region" description="C4-type" evidence="17">
    <location>
        <begin position="252"/>
        <end position="279"/>
    </location>
</feature>
<comment type="subcellular location">
    <subcellularLocation>
        <location evidence="1 17">Cytoplasm</location>
    </subcellularLocation>
</comment>
<organism evidence="18 19">
    <name type="scientific">Parageobacillus toebii NBRC 107807</name>
    <dbReference type="NCBI Taxonomy" id="1223503"/>
    <lineage>
        <taxon>Bacteria</taxon>
        <taxon>Bacillati</taxon>
        <taxon>Bacillota</taxon>
        <taxon>Bacilli</taxon>
        <taxon>Bacillales</taxon>
        <taxon>Anoxybacillaceae</taxon>
        <taxon>Parageobacillus</taxon>
    </lineage>
</organism>
<evidence type="ECO:0000256" key="11">
    <source>
        <dbReference type="ARBA" id="ARBA00022881"/>
    </source>
</evidence>
<dbReference type="FunFam" id="1.20.1580.10:FF:000002">
    <property type="entry name" value="UvrABC system protein A"/>
    <property type="match status" value="1"/>
</dbReference>
<dbReference type="GO" id="GO:0003677">
    <property type="term" value="F:DNA binding"/>
    <property type="evidence" value="ECO:0007669"/>
    <property type="project" value="UniProtKB-UniRule"/>
</dbReference>
<evidence type="ECO:0000256" key="10">
    <source>
        <dbReference type="ARBA" id="ARBA00022840"/>
    </source>
</evidence>
<dbReference type="InterPro" id="IPR027417">
    <property type="entry name" value="P-loop_NTPase"/>
</dbReference>
<dbReference type="EMBL" id="JACICZ010000007">
    <property type="protein sequence ID" value="MBB3869104.1"/>
    <property type="molecule type" value="Genomic_DNA"/>
</dbReference>
<accession>A0A6G9IZY5</accession>
<evidence type="ECO:0000256" key="8">
    <source>
        <dbReference type="ARBA" id="ARBA00022771"/>
    </source>
</evidence>
<dbReference type="Gene3D" id="3.30.1490.20">
    <property type="entry name" value="ATP-grasp fold, A domain"/>
    <property type="match status" value="1"/>
</dbReference>
<keyword evidence="12 17" id="KW-0238">DNA-binding</keyword>
<keyword evidence="9 17" id="KW-0862">Zinc</keyword>
<evidence type="ECO:0000256" key="14">
    <source>
        <dbReference type="ARBA" id="ARBA00038000"/>
    </source>
</evidence>
<dbReference type="GO" id="GO:0008270">
    <property type="term" value="F:zinc ion binding"/>
    <property type="evidence" value="ECO:0007669"/>
    <property type="project" value="UniProtKB-UniRule"/>
</dbReference>
<sequence>MATDKIIVKGARAHNLKNIDVEIPRDKLVVLTGLSGSGKSSLAFDTIYAEGQRRYVESLSAYARQFLGQMDKPDVDAIEGLSPAISIDQKTTSRNPRSTVGTVTEIYDYLRLLFARIGRPVCPEHGIEIKSQTIEQMVDRLLAYPERTKMQILAPVVSGRKGTHAKTLEDIRKQGYVRVRVDGEMRELTEDIELEKNKKHSIEVVVDRIIIKEGIAARLADSLETALKLADGKVLIDVIGEEELLFSEKHACPYCGFSIGELEPRMFSFNSPYGACPDCDGLGAKLEVDPDLVIPNDELTLREHAVAPWEPQSSQYYPQLLEAVCNHYGIDMDVPVKDLPKEQLDKILYGSGGEKIYFRYQNDFGQVREQYIVFEGVIPNVERRYRETSSDYVREQMEKYMAHQPCPTCKGNRLKKESLAVLVGGKHIGEVTALSVTEALEFFQNLQLSEKEKKIAHLILREIRERLGFLKNVGLDYLTLNRSAGTLSGGEAQRIRLATQIGSRLTGVLYVLDEPSIGLHQRDNDRLIATLKSMRDIGNTLIVVEHDEDTMLAADYLIDIGPGAGIHGGEVVAAGTPQEVMDNPNSLTGQYLSGKKFIPIPAERRKPDGRWVEIVGAKENNLKNVSVKIPLGTFVAVTGVSGSGKSTLVNEILYKALAQKLHGAKAKPGEHKTIKGLEHLDKVIDIDQSPIGRTPRSNPATYTGVFDDIREVFAATNEAKVRGYKKGRFSFNVKGGRCEACRGDGIIKIEMHFLPDVYVPCEVCHGKRYNRETLEVAYKGKNIAEVLDMTVEDALEFFENIPKIKRKLQTLYDVGLGYMKLGQPATTLSGGEAQRVKLASELHRRSNGRTLYILDEPTTGLHVDDISRLLKVLQRLVDNGDTVLVIEHNLDVIKTADYIIDLGPEGGDHGGQIVAKGTPEEVAEVESSYTGRYLKPILERDRERMRALYETARA</sequence>
<feature type="zinc finger region" description="C4-type" evidence="17">
    <location>
        <begin position="738"/>
        <end position="764"/>
    </location>
</feature>
<keyword evidence="8 17" id="KW-0863">Zinc-finger</keyword>
<dbReference type="InterPro" id="IPR041102">
    <property type="entry name" value="UvrA_inter"/>
</dbReference>
<dbReference type="CDD" id="cd03270">
    <property type="entry name" value="ABC_UvrA_I"/>
    <property type="match status" value="1"/>
</dbReference>
<keyword evidence="17" id="KW-0742">SOS response</keyword>
<dbReference type="InterPro" id="IPR017871">
    <property type="entry name" value="ABC_transporter-like_CS"/>
</dbReference>
<dbReference type="InterPro" id="IPR041552">
    <property type="entry name" value="UvrA_DNA-bd"/>
</dbReference>
<keyword evidence="11 17" id="KW-0267">Excision nuclease</keyword>
<evidence type="ECO:0000313" key="19">
    <source>
        <dbReference type="Proteomes" id="UP000613002"/>
    </source>
</evidence>
<comment type="similarity">
    <text evidence="14 17">Belongs to the ABC transporter superfamily. UvrA family.</text>
</comment>
<evidence type="ECO:0000256" key="9">
    <source>
        <dbReference type="ARBA" id="ARBA00022833"/>
    </source>
</evidence>
<keyword evidence="3 17" id="KW-0479">Metal-binding</keyword>
<dbReference type="HAMAP" id="MF_00205">
    <property type="entry name" value="UvrA"/>
    <property type="match status" value="1"/>
</dbReference>
<dbReference type="RefSeq" id="WP_062755668.1">
    <property type="nucleotide sequence ID" value="NZ_BDAQ01000012.1"/>
</dbReference>
<dbReference type="GO" id="GO:0009381">
    <property type="term" value="F:excinuclease ABC activity"/>
    <property type="evidence" value="ECO:0007669"/>
    <property type="project" value="UniProtKB-UniRule"/>
</dbReference>
<dbReference type="PANTHER" id="PTHR43152:SF3">
    <property type="entry name" value="UVRABC SYSTEM PROTEIN A"/>
    <property type="match status" value="1"/>
</dbReference>
<dbReference type="GO" id="GO:0006289">
    <property type="term" value="P:nucleotide-excision repair"/>
    <property type="evidence" value="ECO:0007669"/>
    <property type="project" value="UniProtKB-UniRule"/>
</dbReference>
<dbReference type="InterPro" id="IPR003439">
    <property type="entry name" value="ABC_transporter-like_ATP-bd"/>
</dbReference>
<dbReference type="Pfam" id="PF17760">
    <property type="entry name" value="UvrA_inter"/>
    <property type="match status" value="1"/>
</dbReference>
<dbReference type="PROSITE" id="PS00211">
    <property type="entry name" value="ABC_TRANSPORTER_1"/>
    <property type="match status" value="2"/>
</dbReference>
<gene>
    <name evidence="17" type="primary">uvrA</name>
    <name evidence="18" type="ORF">HNR78_001994</name>
</gene>
<dbReference type="SMART" id="SM00382">
    <property type="entry name" value="AAA"/>
    <property type="match status" value="2"/>
</dbReference>
<dbReference type="InterPro" id="IPR013815">
    <property type="entry name" value="ATP_grasp_subdomain_1"/>
</dbReference>
<dbReference type="GeneID" id="94898753"/>
<dbReference type="NCBIfam" id="TIGR00630">
    <property type="entry name" value="uvra"/>
    <property type="match status" value="1"/>
</dbReference>
<dbReference type="PROSITE" id="PS50893">
    <property type="entry name" value="ABC_TRANSPORTER_2"/>
    <property type="match status" value="2"/>
</dbReference>
<evidence type="ECO:0000256" key="6">
    <source>
        <dbReference type="ARBA" id="ARBA00022763"/>
    </source>
</evidence>
<dbReference type="CDD" id="cd03271">
    <property type="entry name" value="ABC_UvrA_II"/>
    <property type="match status" value="1"/>
</dbReference>
<dbReference type="GO" id="GO:0016887">
    <property type="term" value="F:ATP hydrolysis activity"/>
    <property type="evidence" value="ECO:0007669"/>
    <property type="project" value="InterPro"/>
</dbReference>
<dbReference type="SUPFAM" id="SSF52540">
    <property type="entry name" value="P-loop containing nucleoside triphosphate hydrolases"/>
    <property type="match status" value="2"/>
</dbReference>
<dbReference type="AlphaFoldDB" id="A0A6G9IZY5"/>
<dbReference type="NCBIfam" id="NF001503">
    <property type="entry name" value="PRK00349.1"/>
    <property type="match status" value="1"/>
</dbReference>
<dbReference type="InterPro" id="IPR004602">
    <property type="entry name" value="UvrA"/>
</dbReference>
<keyword evidence="7 17" id="KW-0228">DNA excision</keyword>
<evidence type="ECO:0000256" key="12">
    <source>
        <dbReference type="ARBA" id="ARBA00023125"/>
    </source>
</evidence>
<dbReference type="Pfam" id="PF17755">
    <property type="entry name" value="UvrA_DNA-bind"/>
    <property type="match status" value="1"/>
</dbReference>
<evidence type="ECO:0000313" key="18">
    <source>
        <dbReference type="EMBL" id="MBB3869104.1"/>
    </source>
</evidence>
<name>A0A6G9IZY5_9BACL</name>